<protein>
    <recommendedName>
        <fullName evidence="3">DUF169 domain-containing protein</fullName>
    </recommendedName>
</protein>
<organism evidence="1 2">
    <name type="scientific">candidate division TA06 bacterium DG_26</name>
    <dbReference type="NCBI Taxonomy" id="1703771"/>
    <lineage>
        <taxon>Bacteria</taxon>
        <taxon>Bacteria division TA06</taxon>
    </lineage>
</organism>
<accession>A0A0S7WE09</accession>
<evidence type="ECO:0000313" key="2">
    <source>
        <dbReference type="Proteomes" id="UP000051124"/>
    </source>
</evidence>
<dbReference type="Pfam" id="PF02596">
    <property type="entry name" value="DUF169"/>
    <property type="match status" value="1"/>
</dbReference>
<proteinExistence type="predicted"/>
<gene>
    <name evidence="1" type="ORF">AMJ40_07600</name>
</gene>
<evidence type="ECO:0000313" key="1">
    <source>
        <dbReference type="EMBL" id="KPJ48382.1"/>
    </source>
</evidence>
<dbReference type="PANTHER" id="PTHR37954">
    <property type="entry name" value="BLL4979 PROTEIN"/>
    <property type="match status" value="1"/>
</dbReference>
<name>A0A0S7WE09_UNCT6</name>
<dbReference type="Proteomes" id="UP000051124">
    <property type="component" value="Unassembled WGS sequence"/>
</dbReference>
<dbReference type="EMBL" id="LIZT01000121">
    <property type="protein sequence ID" value="KPJ48382.1"/>
    <property type="molecule type" value="Genomic_DNA"/>
</dbReference>
<evidence type="ECO:0008006" key="3">
    <source>
        <dbReference type="Google" id="ProtNLM"/>
    </source>
</evidence>
<dbReference type="PANTHER" id="PTHR37954:SF3">
    <property type="entry name" value="DUF169 DOMAIN-CONTAINING PROTEIN"/>
    <property type="match status" value="1"/>
</dbReference>
<dbReference type="InterPro" id="IPR003748">
    <property type="entry name" value="DUF169"/>
</dbReference>
<dbReference type="AlphaFoldDB" id="A0A0S7WE09"/>
<reference evidence="1 2" key="1">
    <citation type="journal article" date="2015" name="Microbiome">
        <title>Genomic resolution of linkages in carbon, nitrogen, and sulfur cycling among widespread estuary sediment bacteria.</title>
        <authorList>
            <person name="Baker B.J."/>
            <person name="Lazar C.S."/>
            <person name="Teske A.P."/>
            <person name="Dick G.J."/>
        </authorList>
    </citation>
    <scope>NUCLEOTIDE SEQUENCE [LARGE SCALE GENOMIC DNA]</scope>
    <source>
        <strain evidence="1">DG_26</strain>
    </source>
</reference>
<comment type="caution">
    <text evidence="1">The sequence shown here is derived from an EMBL/GenBank/DDBJ whole genome shotgun (WGS) entry which is preliminary data.</text>
</comment>
<sequence length="193" mass="20842">MEWRDYGGEIGDLLGLEGNAIAITYSLEPPSASAGEKYRVCDALLHARDGKMIDLTASTSSCSGGTWHRGLGERPTGEEDKALKDFLVNGEKIYCSVAAFHRALALTTAPPLGLADHVVLSPMERAEFRPDTVLFICNAEQASRLVTLDSYDTGIPPRIEMAGATCHQAIAYPVATAELNVSLMDYTSRRIHG</sequence>